<sequence length="172" mass="17671">MHSALHSAPAPSTALSTCTQHCTQHLHPALHSAPAPSTSTVYCVDALCTGHVPANTPRLPPSSSIDPPLGLTSLSPSTLHSANDTCHAHNIPAVAILAPGQSVTTGTEDSSGKPQQLLAYPLGPIRQSKRAVLAGISRVPPSVFPMGLVRICLPPAAALFVPSTALHESAIR</sequence>
<protein>
    <submittedName>
        <fullName evidence="1">Uncharacterized protein</fullName>
    </submittedName>
</protein>
<comment type="caution">
    <text evidence="1">The sequence shown here is derived from an EMBL/GenBank/DDBJ whole genome shotgun (WGS) entry which is preliminary data.</text>
</comment>
<accession>A0A4Z1PE58</accession>
<dbReference type="AlphaFoldDB" id="A0A4Z1PE58"/>
<keyword evidence="2" id="KW-1185">Reference proteome</keyword>
<evidence type="ECO:0000313" key="1">
    <source>
        <dbReference type="EMBL" id="TID25749.1"/>
    </source>
</evidence>
<dbReference type="EMBL" id="SNSC02000003">
    <property type="protein sequence ID" value="TID25749.1"/>
    <property type="molecule type" value="Genomic_DNA"/>
</dbReference>
<evidence type="ECO:0000313" key="2">
    <source>
        <dbReference type="Proteomes" id="UP000298493"/>
    </source>
</evidence>
<organism evidence="1 2">
    <name type="scientific">Venturia nashicola</name>
    <dbReference type="NCBI Taxonomy" id="86259"/>
    <lineage>
        <taxon>Eukaryota</taxon>
        <taxon>Fungi</taxon>
        <taxon>Dikarya</taxon>
        <taxon>Ascomycota</taxon>
        <taxon>Pezizomycotina</taxon>
        <taxon>Dothideomycetes</taxon>
        <taxon>Pleosporomycetidae</taxon>
        <taxon>Venturiales</taxon>
        <taxon>Venturiaceae</taxon>
        <taxon>Venturia</taxon>
    </lineage>
</organism>
<reference evidence="1 2" key="1">
    <citation type="submission" date="2019-04" db="EMBL/GenBank/DDBJ databases">
        <title>High contiguity whole genome sequence and gene annotation resource for two Venturia nashicola isolates.</title>
        <authorList>
            <person name="Prokchorchik M."/>
            <person name="Won K."/>
            <person name="Lee Y."/>
            <person name="Choi E.D."/>
            <person name="Segonzac C."/>
            <person name="Sohn K.H."/>
        </authorList>
    </citation>
    <scope>NUCLEOTIDE SEQUENCE [LARGE SCALE GENOMIC DNA]</scope>
    <source>
        <strain evidence="1 2">PRI2</strain>
    </source>
</reference>
<dbReference type="Proteomes" id="UP000298493">
    <property type="component" value="Unassembled WGS sequence"/>
</dbReference>
<name>A0A4Z1PE58_9PEZI</name>
<proteinExistence type="predicted"/>
<gene>
    <name evidence="1" type="ORF">E6O75_ATG03612</name>
</gene>